<proteinExistence type="predicted"/>
<protein>
    <submittedName>
        <fullName evidence="1">Uncharacterized protein</fullName>
    </submittedName>
</protein>
<dbReference type="AlphaFoldDB" id="A0A699X1S0"/>
<feature type="non-terminal residue" evidence="1">
    <location>
        <position position="1"/>
    </location>
</feature>
<name>A0A699X1S0_TANCI</name>
<evidence type="ECO:0000313" key="1">
    <source>
        <dbReference type="EMBL" id="GFD51838.1"/>
    </source>
</evidence>
<accession>A0A699X1S0</accession>
<sequence length="42" mass="4323">VFLGLFKPFEGECGLSGTEGATDMGGEEIKPEFLGVLTSSGD</sequence>
<dbReference type="EMBL" id="BKCJ011775065">
    <property type="protein sequence ID" value="GFD51838.1"/>
    <property type="molecule type" value="Genomic_DNA"/>
</dbReference>
<comment type="caution">
    <text evidence="1">The sequence shown here is derived from an EMBL/GenBank/DDBJ whole genome shotgun (WGS) entry which is preliminary data.</text>
</comment>
<reference evidence="1" key="1">
    <citation type="journal article" date="2019" name="Sci. Rep.">
        <title>Draft genome of Tanacetum cinerariifolium, the natural source of mosquito coil.</title>
        <authorList>
            <person name="Yamashiro T."/>
            <person name="Shiraishi A."/>
            <person name="Satake H."/>
            <person name="Nakayama K."/>
        </authorList>
    </citation>
    <scope>NUCLEOTIDE SEQUENCE</scope>
</reference>
<gene>
    <name evidence="1" type="ORF">Tci_923807</name>
</gene>
<organism evidence="1">
    <name type="scientific">Tanacetum cinerariifolium</name>
    <name type="common">Dalmatian daisy</name>
    <name type="synonym">Chrysanthemum cinerariifolium</name>
    <dbReference type="NCBI Taxonomy" id="118510"/>
    <lineage>
        <taxon>Eukaryota</taxon>
        <taxon>Viridiplantae</taxon>
        <taxon>Streptophyta</taxon>
        <taxon>Embryophyta</taxon>
        <taxon>Tracheophyta</taxon>
        <taxon>Spermatophyta</taxon>
        <taxon>Magnoliopsida</taxon>
        <taxon>eudicotyledons</taxon>
        <taxon>Gunneridae</taxon>
        <taxon>Pentapetalae</taxon>
        <taxon>asterids</taxon>
        <taxon>campanulids</taxon>
        <taxon>Asterales</taxon>
        <taxon>Asteraceae</taxon>
        <taxon>Asteroideae</taxon>
        <taxon>Anthemideae</taxon>
        <taxon>Anthemidinae</taxon>
        <taxon>Tanacetum</taxon>
    </lineage>
</organism>